<accession>A0A0D7BA05</accession>
<dbReference type="Proteomes" id="UP000054007">
    <property type="component" value="Unassembled WGS sequence"/>
</dbReference>
<organism evidence="1 2">
    <name type="scientific">Cylindrobasidium torrendii FP15055 ss-10</name>
    <dbReference type="NCBI Taxonomy" id="1314674"/>
    <lineage>
        <taxon>Eukaryota</taxon>
        <taxon>Fungi</taxon>
        <taxon>Dikarya</taxon>
        <taxon>Basidiomycota</taxon>
        <taxon>Agaricomycotina</taxon>
        <taxon>Agaricomycetes</taxon>
        <taxon>Agaricomycetidae</taxon>
        <taxon>Agaricales</taxon>
        <taxon>Marasmiineae</taxon>
        <taxon>Physalacriaceae</taxon>
        <taxon>Cylindrobasidium</taxon>
    </lineage>
</organism>
<dbReference type="OrthoDB" id="3059726at2759"/>
<protein>
    <submittedName>
        <fullName evidence="1">Uncharacterized protein</fullName>
    </submittedName>
</protein>
<dbReference type="EMBL" id="KN880527">
    <property type="protein sequence ID" value="KIY67373.1"/>
    <property type="molecule type" value="Genomic_DNA"/>
</dbReference>
<dbReference type="AlphaFoldDB" id="A0A0D7BA05"/>
<evidence type="ECO:0000313" key="2">
    <source>
        <dbReference type="Proteomes" id="UP000054007"/>
    </source>
</evidence>
<proteinExistence type="predicted"/>
<keyword evidence="2" id="KW-1185">Reference proteome</keyword>
<gene>
    <name evidence="1" type="ORF">CYLTODRAFT_422557</name>
</gene>
<sequence length="411" mass="46309">MSIENLPQELIEHIISFVCLTQIPQCSTVACNWVYPSQRHLFRHLFIRISPASGILSALSRLFTASPHLALHVRSVMVIDETEMGRTPAPDLLFTAACVLKHLKALREIELAFRGASWGPTPMFEDMVLKPIQRLPELSNIVVSGVSDLEGLHDISALVAQSSCSRLGLTFVKLREHQRRQDVQPCSEEQTMSNITHLALLLPHASPGTYSTYFDGRAFPNLATIQFNLVDFCQLVTIRTILASDDFPTLETFICHISCPMYPPSTTGHPHPLFSLSKFRNIIFTMSESYAAEWGLVKRFIGWWADVFAIHSADNRTATIQLTIPLAGLPLLSSTKAGDDIPDYRRDGRLKEEAEDWRRLDGVLTSPAFVRLQEVKLRLIDCEKESPRCGEVEERVRIVLPKVRDRGLLRL</sequence>
<evidence type="ECO:0000313" key="1">
    <source>
        <dbReference type="EMBL" id="KIY67373.1"/>
    </source>
</evidence>
<name>A0A0D7BA05_9AGAR</name>
<reference evidence="1 2" key="1">
    <citation type="journal article" date="2015" name="Fungal Genet. Biol.">
        <title>Evolution of novel wood decay mechanisms in Agaricales revealed by the genome sequences of Fistulina hepatica and Cylindrobasidium torrendii.</title>
        <authorList>
            <person name="Floudas D."/>
            <person name="Held B.W."/>
            <person name="Riley R."/>
            <person name="Nagy L.G."/>
            <person name="Koehler G."/>
            <person name="Ransdell A.S."/>
            <person name="Younus H."/>
            <person name="Chow J."/>
            <person name="Chiniquy J."/>
            <person name="Lipzen A."/>
            <person name="Tritt A."/>
            <person name="Sun H."/>
            <person name="Haridas S."/>
            <person name="LaButti K."/>
            <person name="Ohm R.A."/>
            <person name="Kues U."/>
            <person name="Blanchette R.A."/>
            <person name="Grigoriev I.V."/>
            <person name="Minto R.E."/>
            <person name="Hibbett D.S."/>
        </authorList>
    </citation>
    <scope>NUCLEOTIDE SEQUENCE [LARGE SCALE GENOMIC DNA]</scope>
    <source>
        <strain evidence="1 2">FP15055 ss-10</strain>
    </source>
</reference>
<dbReference type="STRING" id="1314674.A0A0D7BA05"/>